<evidence type="ECO:0000256" key="3">
    <source>
        <dbReference type="ARBA" id="ARBA00022679"/>
    </source>
</evidence>
<comment type="catalytic activity">
    <reaction evidence="8 11">
        <text>glycerol + ATP = sn-glycerol 3-phosphate + ADP + H(+)</text>
        <dbReference type="Rhea" id="RHEA:21644"/>
        <dbReference type="ChEBI" id="CHEBI:15378"/>
        <dbReference type="ChEBI" id="CHEBI:17754"/>
        <dbReference type="ChEBI" id="CHEBI:30616"/>
        <dbReference type="ChEBI" id="CHEBI:57597"/>
        <dbReference type="ChEBI" id="CHEBI:456216"/>
        <dbReference type="EC" id="2.7.1.30"/>
    </reaction>
</comment>
<comment type="caution">
    <text evidence="11">Lacks conserved residue(s) required for the propagation of feature annotation.</text>
</comment>
<comment type="subunit">
    <text evidence="10 11">Homotetramer and homodimer (in equilibrium).</text>
</comment>
<feature type="binding site" evidence="11">
    <location>
        <position position="248"/>
    </location>
    <ligand>
        <name>glycerol</name>
        <dbReference type="ChEBI" id="CHEBI:17754"/>
    </ligand>
</feature>
<dbReference type="InterPro" id="IPR043129">
    <property type="entry name" value="ATPase_NBD"/>
</dbReference>
<protein>
    <recommendedName>
        <fullName evidence="11">Glycerol kinase</fullName>
        <ecNumber evidence="11">2.7.1.30</ecNumber>
    </recommendedName>
    <alternativeName>
        <fullName evidence="11">ATP:glycerol 3-phosphotransferase</fullName>
    </alternativeName>
    <alternativeName>
        <fullName evidence="11">Glycerokinase</fullName>
        <shortName evidence="11">GK</shortName>
    </alternativeName>
</protein>
<feature type="binding site" evidence="11">
    <location>
        <position position="248"/>
    </location>
    <ligand>
        <name>sn-glycerol 3-phosphate</name>
        <dbReference type="ChEBI" id="CHEBI:57597"/>
    </ligand>
</feature>
<dbReference type="Pfam" id="PF00370">
    <property type="entry name" value="FGGY_N"/>
    <property type="match status" value="1"/>
</dbReference>
<keyword evidence="5 11" id="KW-0418">Kinase</keyword>
<feature type="binding site" evidence="11">
    <location>
        <position position="18"/>
    </location>
    <ligand>
        <name>ATP</name>
        <dbReference type="ChEBI" id="CHEBI:30616"/>
    </ligand>
</feature>
<dbReference type="InterPro" id="IPR018484">
    <property type="entry name" value="FGGY_N"/>
</dbReference>
<dbReference type="FunFam" id="3.30.420.40:FF:000008">
    <property type="entry name" value="Glycerol kinase"/>
    <property type="match status" value="1"/>
</dbReference>
<evidence type="ECO:0000259" key="12">
    <source>
        <dbReference type="Pfam" id="PF00370"/>
    </source>
</evidence>
<comment type="activity regulation">
    <text evidence="11">Activated by phosphorylation and inhibited by fructose 1,6-bisphosphate (FBP).</text>
</comment>
<evidence type="ECO:0000256" key="11">
    <source>
        <dbReference type="HAMAP-Rule" id="MF_00186"/>
    </source>
</evidence>
<evidence type="ECO:0000256" key="2">
    <source>
        <dbReference type="ARBA" id="ARBA00009156"/>
    </source>
</evidence>
<feature type="binding site" evidence="11">
    <location>
        <position position="87"/>
    </location>
    <ligand>
        <name>sn-glycerol 3-phosphate</name>
        <dbReference type="ChEBI" id="CHEBI:57597"/>
    </ligand>
</feature>
<keyword evidence="15" id="KW-1185">Reference proteome</keyword>
<dbReference type="PANTHER" id="PTHR10196">
    <property type="entry name" value="SUGAR KINASE"/>
    <property type="match status" value="1"/>
</dbReference>
<dbReference type="HAMAP" id="MF_00186">
    <property type="entry name" value="Glycerol_kin"/>
    <property type="match status" value="1"/>
</dbReference>
<feature type="binding site" evidence="11">
    <location>
        <position position="16"/>
    </location>
    <ligand>
        <name>ATP</name>
        <dbReference type="ChEBI" id="CHEBI:30616"/>
    </ligand>
</feature>
<feature type="binding site" evidence="11">
    <location>
        <position position="16"/>
    </location>
    <ligand>
        <name>ADP</name>
        <dbReference type="ChEBI" id="CHEBI:456216"/>
    </ligand>
</feature>
<evidence type="ECO:0000256" key="1">
    <source>
        <dbReference type="ARBA" id="ARBA00005190"/>
    </source>
</evidence>
<feature type="binding site" evidence="11">
    <location>
        <position position="418"/>
    </location>
    <ligand>
        <name>ADP</name>
        <dbReference type="ChEBI" id="CHEBI:456216"/>
    </ligand>
</feature>
<feature type="binding site" evidence="11">
    <location>
        <position position="313"/>
    </location>
    <ligand>
        <name>ATP</name>
        <dbReference type="ChEBI" id="CHEBI:30616"/>
    </ligand>
</feature>
<evidence type="ECO:0000256" key="5">
    <source>
        <dbReference type="ARBA" id="ARBA00022777"/>
    </source>
</evidence>
<evidence type="ECO:0000313" key="15">
    <source>
        <dbReference type="Proteomes" id="UP000051256"/>
    </source>
</evidence>
<dbReference type="STRING" id="1423802.FC56_GL001460"/>
<keyword evidence="3 11" id="KW-0808">Transferase</keyword>
<dbReference type="Gene3D" id="3.30.420.40">
    <property type="match status" value="2"/>
</dbReference>
<comment type="similarity">
    <text evidence="2 11">Belongs to the FGGY kinase family.</text>
</comment>
<dbReference type="PIRSF" id="PIRSF000538">
    <property type="entry name" value="GlpK"/>
    <property type="match status" value="1"/>
</dbReference>
<dbReference type="EMBL" id="AYZR01000004">
    <property type="protein sequence ID" value="KRM94503.1"/>
    <property type="molecule type" value="Genomic_DNA"/>
</dbReference>
<reference evidence="14 15" key="1">
    <citation type="journal article" date="2015" name="Genome Announc.">
        <title>Expanding the biotechnology potential of lactobacilli through comparative genomics of 213 strains and associated genera.</title>
        <authorList>
            <person name="Sun Z."/>
            <person name="Harris H.M."/>
            <person name="McCann A."/>
            <person name="Guo C."/>
            <person name="Argimon S."/>
            <person name="Zhang W."/>
            <person name="Yang X."/>
            <person name="Jeffery I.B."/>
            <person name="Cooney J.C."/>
            <person name="Kagawa T.F."/>
            <person name="Liu W."/>
            <person name="Song Y."/>
            <person name="Salvetti E."/>
            <person name="Wrobel A."/>
            <person name="Rasinkangas P."/>
            <person name="Parkhill J."/>
            <person name="Rea M.C."/>
            <person name="O'Sullivan O."/>
            <person name="Ritari J."/>
            <person name="Douillard F.P."/>
            <person name="Paul Ross R."/>
            <person name="Yang R."/>
            <person name="Briner A.E."/>
            <person name="Felis G.E."/>
            <person name="de Vos W.M."/>
            <person name="Barrangou R."/>
            <person name="Klaenhammer T.R."/>
            <person name="Caufield P.W."/>
            <person name="Cui Y."/>
            <person name="Zhang H."/>
            <person name="O'Toole P.W."/>
        </authorList>
    </citation>
    <scope>NUCLEOTIDE SEQUENCE [LARGE SCALE GENOMIC DNA]</scope>
    <source>
        <strain evidence="14 15">DSM 24302</strain>
    </source>
</reference>
<dbReference type="GO" id="GO:0019563">
    <property type="term" value="P:glycerol catabolic process"/>
    <property type="evidence" value="ECO:0007669"/>
    <property type="project" value="UniProtKB-UniRule"/>
</dbReference>
<evidence type="ECO:0000256" key="4">
    <source>
        <dbReference type="ARBA" id="ARBA00022741"/>
    </source>
</evidence>
<dbReference type="EC" id="2.7.1.30" evidence="11"/>
<dbReference type="RefSeq" id="WP_056977742.1">
    <property type="nucleotide sequence ID" value="NZ_AYZR01000004.1"/>
</dbReference>
<dbReference type="UniPathway" id="UPA00618">
    <property type="reaction ID" value="UER00672"/>
</dbReference>
<dbReference type="FunFam" id="3.30.420.40:FF:000007">
    <property type="entry name" value="Glycerol kinase"/>
    <property type="match status" value="1"/>
</dbReference>
<dbReference type="PANTHER" id="PTHR10196:SF69">
    <property type="entry name" value="GLYCEROL KINASE"/>
    <property type="match status" value="1"/>
</dbReference>
<dbReference type="SUPFAM" id="SSF53067">
    <property type="entry name" value="Actin-like ATPase domain"/>
    <property type="match status" value="2"/>
</dbReference>
<dbReference type="GO" id="GO:0005524">
    <property type="term" value="F:ATP binding"/>
    <property type="evidence" value="ECO:0007669"/>
    <property type="project" value="UniProtKB-UniRule"/>
</dbReference>
<dbReference type="GO" id="GO:0004370">
    <property type="term" value="F:glycerol kinase activity"/>
    <property type="evidence" value="ECO:0007669"/>
    <property type="project" value="UniProtKB-UniRule"/>
</dbReference>
<evidence type="ECO:0000259" key="13">
    <source>
        <dbReference type="Pfam" id="PF02782"/>
    </source>
</evidence>
<comment type="pathway">
    <text evidence="1 11">Polyol metabolism; glycerol degradation via glycerol kinase pathway; sn-glycerol 3-phosphate from glycerol: step 1/1.</text>
</comment>
<name>A0A0R2CSA6_9LACO</name>
<dbReference type="InterPro" id="IPR005999">
    <property type="entry name" value="Glycerol_kin"/>
</dbReference>
<sequence length="506" mass="56116">MLTDQKKYILSIDQGTTSTRAMLFDHSGRKVIEGYKEIDQIIPHSGWIEEDANEIWNSVLSVIASALIDGGIHPEDIEGIGISNQRETTIIWDKETGEPIYNAIGWQSKQTAQLARKLEADGYSNLIHKKTGLIVDSYFSATKIRWILDHVAGAQERAEKGELLFGTVDTWLTWKLSGGRYHVTDYTNASRTMLFNIHALRWDEDILKLLNIPAAILPEVKTSSEVYGTTQNYQFYGIEVPIAGIAGDQQAALIGQMAFEPGMIKNTYGDGAFLIMNTGLKPELADDNLLTTIAYNIDGTVNYALEGSIFAAGSAVSWLHDNMQLIDNVPESRQAAMNSTDNDEVYVVPAFNGLGAPYWDQDVRGAAFGMTRGTTRNDFVKATLQSIAYGTKDIIETMERDTHIRIPQLMADGGASRNRYLMQFQADILNIPIIRASDEDTTAFGAAVLAGLAVGFWKDIDEIKGFVETGRLFKPDMAADRRSKLYRGWKAAVAATRTFRLTDLED</sequence>
<gene>
    <name evidence="11" type="primary">glpK</name>
    <name evidence="14" type="ORF">FC56_GL001460</name>
</gene>
<organism evidence="14 15">
    <name type="scientific">Lentilactobacillus senioris DSM 24302 = JCM 17472</name>
    <dbReference type="NCBI Taxonomy" id="1423802"/>
    <lineage>
        <taxon>Bacteria</taxon>
        <taxon>Bacillati</taxon>
        <taxon>Bacillota</taxon>
        <taxon>Bacilli</taxon>
        <taxon>Lactobacillales</taxon>
        <taxon>Lactobacillaceae</taxon>
        <taxon>Lentilactobacillus</taxon>
    </lineage>
</organism>
<keyword evidence="7 11" id="KW-0067">ATP-binding</keyword>
<dbReference type="CDD" id="cd07786">
    <property type="entry name" value="FGGY_EcGK_like"/>
    <property type="match status" value="1"/>
</dbReference>
<dbReference type="NCBIfam" id="NF000756">
    <property type="entry name" value="PRK00047.1"/>
    <property type="match status" value="1"/>
</dbReference>
<feature type="binding site" evidence="11">
    <location>
        <position position="17"/>
    </location>
    <ligand>
        <name>ATP</name>
        <dbReference type="ChEBI" id="CHEBI:30616"/>
    </ligand>
</feature>
<evidence type="ECO:0000313" key="14">
    <source>
        <dbReference type="EMBL" id="KRM94503.1"/>
    </source>
</evidence>
<feature type="binding site" evidence="11">
    <location>
        <position position="414"/>
    </location>
    <ligand>
        <name>ADP</name>
        <dbReference type="ChEBI" id="CHEBI:456216"/>
    </ligand>
</feature>
<dbReference type="AlphaFoldDB" id="A0A0R2CSA6"/>
<evidence type="ECO:0000256" key="6">
    <source>
        <dbReference type="ARBA" id="ARBA00022798"/>
    </source>
</evidence>
<feature type="binding site" evidence="11">
    <location>
        <position position="249"/>
    </location>
    <ligand>
        <name>glycerol</name>
        <dbReference type="ChEBI" id="CHEBI:17754"/>
    </ligand>
</feature>
<dbReference type="Proteomes" id="UP000051256">
    <property type="component" value="Unassembled WGS sequence"/>
</dbReference>
<evidence type="ECO:0000256" key="7">
    <source>
        <dbReference type="ARBA" id="ARBA00022840"/>
    </source>
</evidence>
<keyword evidence="4 11" id="KW-0547">Nucleotide-binding</keyword>
<evidence type="ECO:0000256" key="9">
    <source>
        <dbReference type="ARBA" id="ARBA00054633"/>
    </source>
</evidence>
<accession>A0A0R2CSA6</accession>
<dbReference type="NCBIfam" id="TIGR01311">
    <property type="entry name" value="glycerol_kin"/>
    <property type="match status" value="1"/>
</dbReference>
<feature type="binding site" evidence="11">
    <location>
        <position position="86"/>
    </location>
    <ligand>
        <name>glycerol</name>
        <dbReference type="ChEBI" id="CHEBI:17754"/>
    </ligand>
</feature>
<evidence type="ECO:0000256" key="10">
    <source>
        <dbReference type="ARBA" id="ARBA00063665"/>
    </source>
</evidence>
<feature type="binding site" evidence="11">
    <location>
        <position position="86"/>
    </location>
    <ligand>
        <name>sn-glycerol 3-phosphate</name>
        <dbReference type="ChEBI" id="CHEBI:57597"/>
    </ligand>
</feature>
<evidence type="ECO:0000256" key="8">
    <source>
        <dbReference type="ARBA" id="ARBA00052101"/>
    </source>
</evidence>
<dbReference type="GO" id="GO:0005829">
    <property type="term" value="C:cytosol"/>
    <property type="evidence" value="ECO:0007669"/>
    <property type="project" value="TreeGrafter"/>
</dbReference>
<dbReference type="PROSITE" id="PS00933">
    <property type="entry name" value="FGGY_KINASES_1"/>
    <property type="match status" value="1"/>
</dbReference>
<dbReference type="Pfam" id="PF02782">
    <property type="entry name" value="FGGY_C"/>
    <property type="match status" value="1"/>
</dbReference>
<comment type="caution">
    <text evidence="14">The sequence shown here is derived from an EMBL/GenBank/DDBJ whole genome shotgun (WGS) entry which is preliminary data.</text>
</comment>
<keyword evidence="6 11" id="KW-0319">Glycerol metabolism</keyword>
<comment type="function">
    <text evidence="9 11">Key enzyme in the regulation of glycerol uptake and metabolism. Catalyzes the phosphorylation of glycerol to yield sn-glycerol 3-phosphate.</text>
</comment>
<feature type="binding site" evidence="11">
    <location>
        <position position="138"/>
    </location>
    <ligand>
        <name>sn-glycerol 3-phosphate</name>
        <dbReference type="ChEBI" id="CHEBI:57597"/>
    </ligand>
</feature>
<feature type="binding site" evidence="11">
    <location>
        <position position="138"/>
    </location>
    <ligand>
        <name>glycerol</name>
        <dbReference type="ChEBI" id="CHEBI:17754"/>
    </ligand>
</feature>
<dbReference type="InterPro" id="IPR018483">
    <property type="entry name" value="Carb_kinase_FGGY_CS"/>
</dbReference>
<feature type="binding site" evidence="11">
    <location>
        <position position="20"/>
    </location>
    <ligand>
        <name>ADP</name>
        <dbReference type="ChEBI" id="CHEBI:456216"/>
    </ligand>
</feature>
<dbReference type="InterPro" id="IPR000577">
    <property type="entry name" value="Carb_kinase_FGGY"/>
</dbReference>
<dbReference type="GO" id="GO:0006072">
    <property type="term" value="P:glycerol-3-phosphate metabolic process"/>
    <property type="evidence" value="ECO:0007669"/>
    <property type="project" value="InterPro"/>
</dbReference>
<feature type="binding site" evidence="11">
    <location>
        <position position="87"/>
    </location>
    <ligand>
        <name>glycerol</name>
        <dbReference type="ChEBI" id="CHEBI:17754"/>
    </ligand>
</feature>
<feature type="domain" description="Carbohydrate kinase FGGY C-terminal" evidence="13">
    <location>
        <begin position="266"/>
        <end position="453"/>
    </location>
</feature>
<feature type="binding site" evidence="11">
    <location>
        <position position="313"/>
    </location>
    <ligand>
        <name>ADP</name>
        <dbReference type="ChEBI" id="CHEBI:456216"/>
    </ligand>
</feature>
<proteinExistence type="inferred from homology"/>
<feature type="binding site" evidence="11">
    <location>
        <position position="16"/>
    </location>
    <ligand>
        <name>sn-glycerol 3-phosphate</name>
        <dbReference type="ChEBI" id="CHEBI:57597"/>
    </ligand>
</feature>
<feature type="domain" description="Carbohydrate kinase FGGY N-terminal" evidence="12">
    <location>
        <begin position="8"/>
        <end position="255"/>
    </location>
</feature>
<dbReference type="InterPro" id="IPR018485">
    <property type="entry name" value="FGGY_C"/>
</dbReference>
<feature type="binding site" evidence="11">
    <location>
        <position position="414"/>
    </location>
    <ligand>
        <name>ATP</name>
        <dbReference type="ChEBI" id="CHEBI:30616"/>
    </ligand>
</feature>
<dbReference type="PATRIC" id="fig|1423802.4.peg.1478"/>